<dbReference type="PANTHER" id="PTHR30273:SF2">
    <property type="entry name" value="PROTEIN FECR"/>
    <property type="match status" value="1"/>
</dbReference>
<feature type="coiled-coil region" evidence="1">
    <location>
        <begin position="89"/>
        <end position="132"/>
    </location>
</feature>
<keyword evidence="5" id="KW-1185">Reference proteome</keyword>
<dbReference type="InterPro" id="IPR012373">
    <property type="entry name" value="Ferrdict_sens_TM"/>
</dbReference>
<dbReference type="Gene3D" id="2.60.120.1440">
    <property type="match status" value="1"/>
</dbReference>
<dbReference type="InterPro" id="IPR013320">
    <property type="entry name" value="ConA-like_dom_sf"/>
</dbReference>
<dbReference type="Pfam" id="PF04773">
    <property type="entry name" value="FecR"/>
    <property type="match status" value="1"/>
</dbReference>
<dbReference type="OrthoDB" id="292867at2"/>
<gene>
    <name evidence="4" type="ORF">Pan181_30650</name>
</gene>
<dbReference type="Pfam" id="PF13385">
    <property type="entry name" value="Laminin_G_3"/>
    <property type="match status" value="1"/>
</dbReference>
<dbReference type="InterPro" id="IPR006860">
    <property type="entry name" value="FecR"/>
</dbReference>
<protein>
    <submittedName>
        <fullName evidence="4">FecR protein</fullName>
    </submittedName>
</protein>
<accession>A0A518AQ58</accession>
<dbReference type="AlphaFoldDB" id="A0A518AQ58"/>
<evidence type="ECO:0000313" key="5">
    <source>
        <dbReference type="Proteomes" id="UP000315750"/>
    </source>
</evidence>
<sequence length="611" mass="66882">MSQTIHDPMPPDGVLELFHGYLDDQLSESQFAVLQSMLLENPAYARWFAQVALIHSGTHSQLHQRDLCQFYAASDSSCELKLDVDPANIRELLHESAEADRKKAEAESLRRMKQALVEAEEDRLRQQELERLNRPRRPQPIEIPRFAVWLAATAVIVLIGFVTQAMLSQSSSQGDLAEVSPPLATPAIQTYGKVTQSFNAIWTGDNRPIGADQRLPLGEFALDQGVVEILLDDGSILVGEAPFEMDLLSANKVLLNKGKVLARVPEEAIGFTISTSAGAIVDLGTEFGVDIEESGNVDVHVLDGAVALAANSTTVNVPRETLTEGGARQIAANGASVNDITFNKSSFLRKVPASSYELAVTHSAPLSYWRFNQPYPVVKSQGELEFSASPNYGVFLDQRTDMQESSNTYALFSNDNQGIQLQDLPELKLNKSFSIEAWVKLTDDSTTSAKRIISSFYRNATDEGGFAMGVGGSQFASDDNYEGHGLIFTFHGVYDSISTTAIPFDRWTHVAVTVNELGHPQMYIDGSPVPVMLRATGHGVMDFAPLPADSPLDLSGILSKNNCSIGCHPLTSNDYCPPERWRGGIDELAIFDRPLTPEEIGEHYQAGLKRP</sequence>
<keyword evidence="1" id="KW-0175">Coiled coil</keyword>
<dbReference type="Gene3D" id="2.60.120.200">
    <property type="match status" value="1"/>
</dbReference>
<keyword evidence="2" id="KW-0472">Membrane</keyword>
<dbReference type="PANTHER" id="PTHR30273">
    <property type="entry name" value="PERIPLASMIC SIGNAL SENSOR AND SIGMA FACTOR ACTIVATOR FECR-RELATED"/>
    <property type="match status" value="1"/>
</dbReference>
<keyword evidence="2" id="KW-0812">Transmembrane</keyword>
<dbReference type="KEGG" id="amuc:Pan181_30650"/>
<feature type="domain" description="FecR protein" evidence="3">
    <location>
        <begin position="250"/>
        <end position="306"/>
    </location>
</feature>
<feature type="transmembrane region" description="Helical" evidence="2">
    <location>
        <begin position="146"/>
        <end position="167"/>
    </location>
</feature>
<keyword evidence="2" id="KW-1133">Transmembrane helix</keyword>
<evidence type="ECO:0000256" key="1">
    <source>
        <dbReference type="SAM" id="Coils"/>
    </source>
</evidence>
<dbReference type="EMBL" id="CP036278">
    <property type="protein sequence ID" value="QDU56853.1"/>
    <property type="molecule type" value="Genomic_DNA"/>
</dbReference>
<dbReference type="SUPFAM" id="SSF49899">
    <property type="entry name" value="Concanavalin A-like lectins/glucanases"/>
    <property type="match status" value="1"/>
</dbReference>
<evidence type="ECO:0000313" key="4">
    <source>
        <dbReference type="EMBL" id="QDU56853.1"/>
    </source>
</evidence>
<dbReference type="Proteomes" id="UP000315750">
    <property type="component" value="Chromosome"/>
</dbReference>
<dbReference type="RefSeq" id="WP_145247624.1">
    <property type="nucleotide sequence ID" value="NZ_CP036278.1"/>
</dbReference>
<organism evidence="4 5">
    <name type="scientific">Aeoliella mucimassa</name>
    <dbReference type="NCBI Taxonomy" id="2527972"/>
    <lineage>
        <taxon>Bacteria</taxon>
        <taxon>Pseudomonadati</taxon>
        <taxon>Planctomycetota</taxon>
        <taxon>Planctomycetia</taxon>
        <taxon>Pirellulales</taxon>
        <taxon>Lacipirellulaceae</taxon>
        <taxon>Aeoliella</taxon>
    </lineage>
</organism>
<evidence type="ECO:0000259" key="3">
    <source>
        <dbReference type="Pfam" id="PF04773"/>
    </source>
</evidence>
<dbReference type="GO" id="GO:0016989">
    <property type="term" value="F:sigma factor antagonist activity"/>
    <property type="evidence" value="ECO:0007669"/>
    <property type="project" value="TreeGrafter"/>
</dbReference>
<reference evidence="4 5" key="1">
    <citation type="submission" date="2019-02" db="EMBL/GenBank/DDBJ databases">
        <title>Deep-cultivation of Planctomycetes and their phenomic and genomic characterization uncovers novel biology.</title>
        <authorList>
            <person name="Wiegand S."/>
            <person name="Jogler M."/>
            <person name="Boedeker C."/>
            <person name="Pinto D."/>
            <person name="Vollmers J."/>
            <person name="Rivas-Marin E."/>
            <person name="Kohn T."/>
            <person name="Peeters S.H."/>
            <person name="Heuer A."/>
            <person name="Rast P."/>
            <person name="Oberbeckmann S."/>
            <person name="Bunk B."/>
            <person name="Jeske O."/>
            <person name="Meyerdierks A."/>
            <person name="Storesund J.E."/>
            <person name="Kallscheuer N."/>
            <person name="Luecker S."/>
            <person name="Lage O.M."/>
            <person name="Pohl T."/>
            <person name="Merkel B.J."/>
            <person name="Hornburger P."/>
            <person name="Mueller R.-W."/>
            <person name="Bruemmer F."/>
            <person name="Labrenz M."/>
            <person name="Spormann A.M."/>
            <person name="Op den Camp H."/>
            <person name="Overmann J."/>
            <person name="Amann R."/>
            <person name="Jetten M.S.M."/>
            <person name="Mascher T."/>
            <person name="Medema M.H."/>
            <person name="Devos D.P."/>
            <person name="Kaster A.-K."/>
            <person name="Ovreas L."/>
            <person name="Rohde M."/>
            <person name="Galperin M.Y."/>
            <person name="Jogler C."/>
        </authorList>
    </citation>
    <scope>NUCLEOTIDE SEQUENCE [LARGE SCALE GENOMIC DNA]</scope>
    <source>
        <strain evidence="4 5">Pan181</strain>
    </source>
</reference>
<name>A0A518AQ58_9BACT</name>
<proteinExistence type="predicted"/>
<evidence type="ECO:0000256" key="2">
    <source>
        <dbReference type="SAM" id="Phobius"/>
    </source>
</evidence>